<keyword evidence="7 8" id="KW-0472">Membrane</keyword>
<reference evidence="10 11" key="1">
    <citation type="submission" date="2017-09" db="EMBL/GenBank/DDBJ databases">
        <title>Large-scale bioinformatics analysis of Bacillus genomes uncovers conserved roles of natural products in bacterial physiology.</title>
        <authorList>
            <consortium name="Agbiome Team Llc"/>
            <person name="Bleich R.M."/>
            <person name="Grubbs K.J."/>
            <person name="Santa Maria K.C."/>
            <person name="Allen S.E."/>
            <person name="Farag S."/>
            <person name="Shank E.A."/>
            <person name="Bowers A."/>
        </authorList>
    </citation>
    <scope>NUCLEOTIDE SEQUENCE [LARGE SCALE GENOMIC DNA]</scope>
    <source>
        <strain evidence="10 11">AFS061806</strain>
    </source>
</reference>
<evidence type="ECO:0000259" key="9">
    <source>
        <dbReference type="Pfam" id="PF13231"/>
    </source>
</evidence>
<feature type="transmembrane region" description="Helical" evidence="8">
    <location>
        <begin position="139"/>
        <end position="158"/>
    </location>
</feature>
<feature type="transmembrane region" description="Helical" evidence="8">
    <location>
        <begin position="179"/>
        <end position="209"/>
    </location>
</feature>
<evidence type="ECO:0000256" key="4">
    <source>
        <dbReference type="ARBA" id="ARBA00022679"/>
    </source>
</evidence>
<evidence type="ECO:0000256" key="6">
    <source>
        <dbReference type="ARBA" id="ARBA00022989"/>
    </source>
</evidence>
<dbReference type="GO" id="GO:0009103">
    <property type="term" value="P:lipopolysaccharide biosynthetic process"/>
    <property type="evidence" value="ECO:0007669"/>
    <property type="project" value="UniProtKB-ARBA"/>
</dbReference>
<evidence type="ECO:0000256" key="1">
    <source>
        <dbReference type="ARBA" id="ARBA00004651"/>
    </source>
</evidence>
<feature type="transmembrane region" description="Helical" evidence="8">
    <location>
        <begin position="260"/>
        <end position="282"/>
    </location>
</feature>
<comment type="subcellular location">
    <subcellularLocation>
        <location evidence="1">Cell membrane</location>
        <topology evidence="1">Multi-pass membrane protein</topology>
    </subcellularLocation>
</comment>
<dbReference type="GO" id="GO:0010041">
    <property type="term" value="P:response to iron(III) ion"/>
    <property type="evidence" value="ECO:0007669"/>
    <property type="project" value="TreeGrafter"/>
</dbReference>
<dbReference type="InterPro" id="IPR038731">
    <property type="entry name" value="RgtA/B/C-like"/>
</dbReference>
<dbReference type="Proteomes" id="UP000224076">
    <property type="component" value="Unassembled WGS sequence"/>
</dbReference>
<dbReference type="AlphaFoldDB" id="A0A2B3UA96"/>
<feature type="transmembrane region" description="Helical" evidence="8">
    <location>
        <begin position="215"/>
        <end position="248"/>
    </location>
</feature>
<dbReference type="Pfam" id="PF13231">
    <property type="entry name" value="PMT_2"/>
    <property type="match status" value="1"/>
</dbReference>
<comment type="caution">
    <text evidence="10">The sequence shown here is derived from an EMBL/GenBank/DDBJ whole genome shotgun (WGS) entry which is preliminary data.</text>
</comment>
<evidence type="ECO:0000256" key="7">
    <source>
        <dbReference type="ARBA" id="ARBA00023136"/>
    </source>
</evidence>
<protein>
    <recommendedName>
        <fullName evidence="9">Glycosyltransferase RgtA/B/C/D-like domain-containing protein</fullName>
    </recommendedName>
</protein>
<dbReference type="GO" id="GO:0005886">
    <property type="term" value="C:plasma membrane"/>
    <property type="evidence" value="ECO:0007669"/>
    <property type="project" value="UniProtKB-SubCell"/>
</dbReference>
<feature type="transmembrane region" description="Helical" evidence="8">
    <location>
        <begin position="73"/>
        <end position="92"/>
    </location>
</feature>
<feature type="transmembrane region" description="Helical" evidence="8">
    <location>
        <begin position="359"/>
        <end position="377"/>
    </location>
</feature>
<keyword evidence="5 8" id="KW-0812">Transmembrane</keyword>
<dbReference type="EMBL" id="NVDG01000011">
    <property type="protein sequence ID" value="PFU45828.1"/>
    <property type="molecule type" value="Genomic_DNA"/>
</dbReference>
<evidence type="ECO:0000256" key="5">
    <source>
        <dbReference type="ARBA" id="ARBA00022692"/>
    </source>
</evidence>
<sequence length="437" mass="50326">MNHIQTNFSSFFSKIVIGTILAFFVYSCWSAFETSKQFFGGSTTSITIVLVIFIILILLIASILQYRFTDKQFLIFLISISIVARLITVLFIDSPMIGDMKAMYESAKQIAIGNNIENVAQLPFIIYESIIIRIFGDTVFAFQLFNILFCTGTAFFIYRIASMVFGEECGRIASMFYALYIPNIFMSSLLTSESLAIFLFYCACYILLYRGLDHPYMWVISAVLFAFSNMIFPMGLFLPIFIAAYVLLIEVFQSGAKQKLLLKTIGLLIVFYSTHFGVSYGIKMMGMSQYTISNETYVQTVLIGKSQSEEKIFKNQSVKEHIDQELKEIEEERFKPLKPVINKFSDEGTNSILFKSEKLIYIVVTLFMAIALLHFLIKKQQNEGYMLFVLLITGYILLRLFQVEMAYYNVIMPALFIVQSFGVYMSYFYCQKIFFRK</sequence>
<keyword evidence="3" id="KW-0328">Glycosyltransferase</keyword>
<feature type="transmembrane region" description="Helical" evidence="8">
    <location>
        <begin position="12"/>
        <end position="32"/>
    </location>
</feature>
<evidence type="ECO:0000313" key="11">
    <source>
        <dbReference type="Proteomes" id="UP000224076"/>
    </source>
</evidence>
<feature type="domain" description="Glycosyltransferase RgtA/B/C/D-like" evidence="9">
    <location>
        <begin position="129"/>
        <end position="270"/>
    </location>
</feature>
<dbReference type="InterPro" id="IPR050297">
    <property type="entry name" value="LipidA_mod_glycosyltrf_83"/>
</dbReference>
<feature type="transmembrane region" description="Helical" evidence="8">
    <location>
        <begin position="38"/>
        <end position="61"/>
    </location>
</feature>
<feature type="transmembrane region" description="Helical" evidence="8">
    <location>
        <begin position="384"/>
        <end position="401"/>
    </location>
</feature>
<keyword evidence="4" id="KW-0808">Transferase</keyword>
<evidence type="ECO:0000313" key="10">
    <source>
        <dbReference type="EMBL" id="PFU45828.1"/>
    </source>
</evidence>
<dbReference type="PANTHER" id="PTHR33908">
    <property type="entry name" value="MANNOSYLTRANSFERASE YKCB-RELATED"/>
    <property type="match status" value="1"/>
</dbReference>
<keyword evidence="6 8" id="KW-1133">Transmembrane helix</keyword>
<evidence type="ECO:0000256" key="3">
    <source>
        <dbReference type="ARBA" id="ARBA00022676"/>
    </source>
</evidence>
<gene>
    <name evidence="10" type="ORF">COK86_04740</name>
</gene>
<evidence type="ECO:0000256" key="2">
    <source>
        <dbReference type="ARBA" id="ARBA00022475"/>
    </source>
</evidence>
<dbReference type="RefSeq" id="WP_098665414.1">
    <property type="nucleotide sequence ID" value="NZ_NVDG01000011.1"/>
</dbReference>
<feature type="transmembrane region" description="Helical" evidence="8">
    <location>
        <begin position="407"/>
        <end position="430"/>
    </location>
</feature>
<name>A0A2B3UA96_BACCE</name>
<dbReference type="PANTHER" id="PTHR33908:SF3">
    <property type="entry name" value="UNDECAPRENYL PHOSPHATE-ALPHA-4-AMINO-4-DEOXY-L-ARABINOSE ARABINOSYL TRANSFERASE"/>
    <property type="match status" value="1"/>
</dbReference>
<keyword evidence="2" id="KW-1003">Cell membrane</keyword>
<dbReference type="GO" id="GO:0016763">
    <property type="term" value="F:pentosyltransferase activity"/>
    <property type="evidence" value="ECO:0007669"/>
    <property type="project" value="TreeGrafter"/>
</dbReference>
<accession>A0A2B3UA96</accession>
<evidence type="ECO:0000256" key="8">
    <source>
        <dbReference type="SAM" id="Phobius"/>
    </source>
</evidence>
<proteinExistence type="predicted"/>
<organism evidence="10 11">
    <name type="scientific">Bacillus cereus</name>
    <dbReference type="NCBI Taxonomy" id="1396"/>
    <lineage>
        <taxon>Bacteria</taxon>
        <taxon>Bacillati</taxon>
        <taxon>Bacillota</taxon>
        <taxon>Bacilli</taxon>
        <taxon>Bacillales</taxon>
        <taxon>Bacillaceae</taxon>
        <taxon>Bacillus</taxon>
        <taxon>Bacillus cereus group</taxon>
    </lineage>
</organism>